<name>A0A0C9U7B3_SPHS4</name>
<proteinExistence type="predicted"/>
<evidence type="ECO:0000313" key="2">
    <source>
        <dbReference type="Proteomes" id="UP000054279"/>
    </source>
</evidence>
<sequence length="121" mass="13706">MRTKWIMRDKVHIPMPRMETKKALTPGIYLALFHFEPEGTAEMALVEGQEVRVVGRGGGVRWVVVIREESNASTAGEAEEKRGEGVEEYVLVPESYLKFVKGDEEENELGCIYLHLSVAWI</sequence>
<organism evidence="1 2">
    <name type="scientific">Sphaerobolus stellatus (strain SS14)</name>
    <dbReference type="NCBI Taxonomy" id="990650"/>
    <lineage>
        <taxon>Eukaryota</taxon>
        <taxon>Fungi</taxon>
        <taxon>Dikarya</taxon>
        <taxon>Basidiomycota</taxon>
        <taxon>Agaricomycotina</taxon>
        <taxon>Agaricomycetes</taxon>
        <taxon>Phallomycetidae</taxon>
        <taxon>Geastrales</taxon>
        <taxon>Sphaerobolaceae</taxon>
        <taxon>Sphaerobolus</taxon>
    </lineage>
</organism>
<dbReference type="OrthoDB" id="19092at2759"/>
<protein>
    <recommendedName>
        <fullName evidence="3">SH3 domain-containing protein</fullName>
    </recommendedName>
</protein>
<keyword evidence="2" id="KW-1185">Reference proteome</keyword>
<dbReference type="HOGENOM" id="CLU_2039546_0_0_1"/>
<accession>A0A0C9U7B3</accession>
<gene>
    <name evidence="1" type="ORF">M422DRAFT_268217</name>
</gene>
<dbReference type="EMBL" id="KN837265">
    <property type="protein sequence ID" value="KIJ30249.1"/>
    <property type="molecule type" value="Genomic_DNA"/>
</dbReference>
<dbReference type="AlphaFoldDB" id="A0A0C9U7B3"/>
<evidence type="ECO:0000313" key="1">
    <source>
        <dbReference type="EMBL" id="KIJ30249.1"/>
    </source>
</evidence>
<dbReference type="Proteomes" id="UP000054279">
    <property type="component" value="Unassembled WGS sequence"/>
</dbReference>
<dbReference type="Gene3D" id="2.30.30.40">
    <property type="entry name" value="SH3 Domains"/>
    <property type="match status" value="1"/>
</dbReference>
<reference evidence="1 2" key="1">
    <citation type="submission" date="2014-06" db="EMBL/GenBank/DDBJ databases">
        <title>Evolutionary Origins and Diversification of the Mycorrhizal Mutualists.</title>
        <authorList>
            <consortium name="DOE Joint Genome Institute"/>
            <consortium name="Mycorrhizal Genomics Consortium"/>
            <person name="Kohler A."/>
            <person name="Kuo A."/>
            <person name="Nagy L.G."/>
            <person name="Floudas D."/>
            <person name="Copeland A."/>
            <person name="Barry K.W."/>
            <person name="Cichocki N."/>
            <person name="Veneault-Fourrey C."/>
            <person name="LaButti K."/>
            <person name="Lindquist E.A."/>
            <person name="Lipzen A."/>
            <person name="Lundell T."/>
            <person name="Morin E."/>
            <person name="Murat C."/>
            <person name="Riley R."/>
            <person name="Ohm R."/>
            <person name="Sun H."/>
            <person name="Tunlid A."/>
            <person name="Henrissat B."/>
            <person name="Grigoriev I.V."/>
            <person name="Hibbett D.S."/>
            <person name="Martin F."/>
        </authorList>
    </citation>
    <scope>NUCLEOTIDE SEQUENCE [LARGE SCALE GENOMIC DNA]</scope>
    <source>
        <strain evidence="1 2">SS14</strain>
    </source>
</reference>
<evidence type="ECO:0008006" key="3">
    <source>
        <dbReference type="Google" id="ProtNLM"/>
    </source>
</evidence>